<evidence type="ECO:0000256" key="6">
    <source>
        <dbReference type="SAM" id="MobiDB-lite"/>
    </source>
</evidence>
<feature type="region of interest" description="Disordered" evidence="6">
    <location>
        <begin position="1"/>
        <end position="64"/>
    </location>
</feature>
<dbReference type="GO" id="GO:0010468">
    <property type="term" value="P:regulation of gene expression"/>
    <property type="evidence" value="ECO:0007669"/>
    <property type="project" value="UniProtKB-ARBA"/>
</dbReference>
<feature type="compositionally biased region" description="Pro residues" evidence="6">
    <location>
        <begin position="351"/>
        <end position="366"/>
    </location>
</feature>
<dbReference type="InterPro" id="IPR006447">
    <property type="entry name" value="Myb_dom_plants"/>
</dbReference>
<dbReference type="PROSITE" id="PS51293">
    <property type="entry name" value="SANT"/>
    <property type="match status" value="1"/>
</dbReference>
<evidence type="ECO:0000259" key="7">
    <source>
        <dbReference type="PROSITE" id="PS50090"/>
    </source>
</evidence>
<reference evidence="10 11" key="1">
    <citation type="journal article" date="2009" name="Science">
        <title>Green evolution and dynamic adaptations revealed by genomes of the marine picoeukaryotes Micromonas.</title>
        <authorList>
            <person name="Worden A.Z."/>
            <person name="Lee J.H."/>
            <person name="Mock T."/>
            <person name="Rouze P."/>
            <person name="Simmons M.P."/>
            <person name="Aerts A.L."/>
            <person name="Allen A.E."/>
            <person name="Cuvelier M.L."/>
            <person name="Derelle E."/>
            <person name="Everett M.V."/>
            <person name="Foulon E."/>
            <person name="Grimwood J."/>
            <person name="Gundlach H."/>
            <person name="Henrissat B."/>
            <person name="Napoli C."/>
            <person name="McDonald S.M."/>
            <person name="Parker M.S."/>
            <person name="Rombauts S."/>
            <person name="Salamov A."/>
            <person name="Von Dassow P."/>
            <person name="Badger J.H."/>
            <person name="Coutinho P.M."/>
            <person name="Demir E."/>
            <person name="Dubchak I."/>
            <person name="Gentemann C."/>
            <person name="Eikrem W."/>
            <person name="Gready J.E."/>
            <person name="John U."/>
            <person name="Lanier W."/>
            <person name="Lindquist E.A."/>
            <person name="Lucas S."/>
            <person name="Mayer K.F."/>
            <person name="Moreau H."/>
            <person name="Not F."/>
            <person name="Otillar R."/>
            <person name="Panaud O."/>
            <person name="Pangilinan J."/>
            <person name="Paulsen I."/>
            <person name="Piegu B."/>
            <person name="Poliakov A."/>
            <person name="Robbens S."/>
            <person name="Schmutz J."/>
            <person name="Toulza E."/>
            <person name="Wyss T."/>
            <person name="Zelensky A."/>
            <person name="Zhou K."/>
            <person name="Armbrust E.V."/>
            <person name="Bhattacharya D."/>
            <person name="Goodenough U.W."/>
            <person name="Van de Peer Y."/>
            <person name="Grigoriev I.V."/>
        </authorList>
    </citation>
    <scope>NUCLEOTIDE SEQUENCE [LARGE SCALE GENOMIC DNA]</scope>
    <source>
        <strain evidence="10 11">CCMP1545</strain>
    </source>
</reference>
<dbReference type="OrthoDB" id="118550at2759"/>
<dbReference type="PROSITE" id="PS50090">
    <property type="entry name" value="MYB_LIKE"/>
    <property type="match status" value="1"/>
</dbReference>
<dbReference type="PROSITE" id="PS51294">
    <property type="entry name" value="HTH_MYB"/>
    <property type="match status" value="1"/>
</dbReference>
<dbReference type="FunFam" id="1.10.10.60:FF:000023">
    <property type="entry name" value="protein REVEILLE 6 isoform X1"/>
    <property type="match status" value="1"/>
</dbReference>
<dbReference type="AlphaFoldDB" id="C1N246"/>
<dbReference type="InterPro" id="IPR017930">
    <property type="entry name" value="Myb_dom"/>
</dbReference>
<dbReference type="PANTHER" id="PTHR12802">
    <property type="entry name" value="SWI/SNF COMPLEX-RELATED"/>
    <property type="match status" value="1"/>
</dbReference>
<feature type="domain" description="Myb-like" evidence="7">
    <location>
        <begin position="93"/>
        <end position="143"/>
    </location>
</feature>
<feature type="domain" description="HTH myb-type" evidence="9">
    <location>
        <begin position="93"/>
        <end position="147"/>
    </location>
</feature>
<dbReference type="GeneID" id="9687467"/>
<keyword evidence="4" id="KW-0804">Transcription</keyword>
<dbReference type="PANTHER" id="PTHR12802:SF155">
    <property type="entry name" value="DEUBIQUITINASE MYSM1"/>
    <property type="match status" value="1"/>
</dbReference>
<dbReference type="EMBL" id="GG663745">
    <property type="protein sequence ID" value="EEH53940.1"/>
    <property type="molecule type" value="Genomic_DNA"/>
</dbReference>
<proteinExistence type="predicted"/>
<evidence type="ECO:0000313" key="10">
    <source>
        <dbReference type="EMBL" id="EEH53940.1"/>
    </source>
</evidence>
<dbReference type="Gene3D" id="1.10.10.60">
    <property type="entry name" value="Homeodomain-like"/>
    <property type="match status" value="1"/>
</dbReference>
<dbReference type="SUPFAM" id="SSF46689">
    <property type="entry name" value="Homeodomain-like"/>
    <property type="match status" value="1"/>
</dbReference>
<dbReference type="KEGG" id="mpp:MICPUCDRAFT_51845"/>
<gene>
    <name evidence="10" type="ORF">MICPUCDRAFT_51845</name>
</gene>
<dbReference type="Pfam" id="PF00249">
    <property type="entry name" value="Myb_DNA-binding"/>
    <property type="match status" value="1"/>
</dbReference>
<sequence>MSNPPPAWPGYAQAAAASGGFGPGVARIKPTPPVQQGALPASNAAPWARGQTPPGGDATSRGLGALSNAATSNATQHAVANVGHVPKARKPYTITKQRERWTDEEHERFLAALKLHGRAWRKIEEHVGTKSAVQIRSHAQKFFSKLMREAAKSGDASGVASAGVSGSASEHGVSASVIPPARPKRKPAHPYPRKAPEGGDRAKNATTMSGDRRTVSTDGGTRTEVSDGTITGADVNSFAAFGHGAFGHGGFDAAHAAALASSYAQFPAAPAAGPAAGATNAASYFNPYLLPANPTAAMYQMNAALKGATNATTPRAANATTDDAAQAAAMRRFMHAFQGLTGMPAAMTAPAAPPPPAPQPGPPQPGPAAHGGGGAAAAGANPSAATDFFAAMMAAATSNASANLGSAESAFSQWAAAAAAQQQSNTAQAQQAAAMSQMMMMMMPGYAQAAAAVATAAGGAAAANPNPNPNQNPNADADADANANLQSLADFAVKQHRPREFEEPQPVAEKKPEFDFNAVAARKARSTRAHPKAAAAARASAEPPFPPASTAANDDASDPASEGDLNKESSPENDGSRPSSHERGGASGSGEEDERDATAAARGGGGGETASHTTPFAWCTPFLKDFSRRHSSPALPFQRLTGGGGGATTDAKTINTSGSNESTQLHADGERGANHHRGRGGAGANAGAGKSQDNFELCADMSSRRELSPSSEEGGEDHNQKSHSRPPPAARLKLSTQTRNARSRA</sequence>
<protein>
    <submittedName>
        <fullName evidence="10">Predicted protein</fullName>
    </submittedName>
</protein>
<dbReference type="GO" id="GO:0003677">
    <property type="term" value="F:DNA binding"/>
    <property type="evidence" value="ECO:0007669"/>
    <property type="project" value="UniProtKB-KW"/>
</dbReference>
<keyword evidence="2" id="KW-0805">Transcription regulation</keyword>
<dbReference type="eggNOG" id="KOG0724">
    <property type="taxonomic scope" value="Eukaryota"/>
</dbReference>
<feature type="region of interest" description="Disordered" evidence="6">
    <location>
        <begin position="521"/>
        <end position="745"/>
    </location>
</feature>
<evidence type="ECO:0000256" key="4">
    <source>
        <dbReference type="ARBA" id="ARBA00023163"/>
    </source>
</evidence>
<feature type="region of interest" description="Disordered" evidence="6">
    <location>
        <begin position="157"/>
        <end position="228"/>
    </location>
</feature>
<dbReference type="STRING" id="564608.C1N246"/>
<feature type="compositionally biased region" description="Low complexity" evidence="6">
    <location>
        <begin position="532"/>
        <end position="552"/>
    </location>
</feature>
<dbReference type="CDD" id="cd00167">
    <property type="entry name" value="SANT"/>
    <property type="match status" value="1"/>
</dbReference>
<feature type="compositionally biased region" description="Basic and acidic residues" evidence="6">
    <location>
        <begin position="194"/>
        <end position="203"/>
    </location>
</feature>
<evidence type="ECO:0000256" key="2">
    <source>
        <dbReference type="ARBA" id="ARBA00023015"/>
    </source>
</evidence>
<evidence type="ECO:0000256" key="1">
    <source>
        <dbReference type="ARBA" id="ARBA00004123"/>
    </source>
</evidence>
<dbReference type="InterPro" id="IPR009057">
    <property type="entry name" value="Homeodomain-like_sf"/>
</dbReference>
<feature type="compositionally biased region" description="Low complexity" evidence="6">
    <location>
        <begin position="157"/>
        <end position="179"/>
    </location>
</feature>
<feature type="compositionally biased region" description="Polar residues" evidence="6">
    <location>
        <begin position="650"/>
        <end position="665"/>
    </location>
</feature>
<name>C1N246_MICPC</name>
<dbReference type="GO" id="GO:0005634">
    <property type="term" value="C:nucleus"/>
    <property type="evidence" value="ECO:0007669"/>
    <property type="project" value="UniProtKB-SubCell"/>
</dbReference>
<dbReference type="InterPro" id="IPR001005">
    <property type="entry name" value="SANT/Myb"/>
</dbReference>
<dbReference type="SMART" id="SM00717">
    <property type="entry name" value="SANT"/>
    <property type="match status" value="1"/>
</dbReference>
<keyword evidence="3" id="KW-0238">DNA-binding</keyword>
<feature type="domain" description="SANT" evidence="8">
    <location>
        <begin position="96"/>
        <end position="147"/>
    </location>
</feature>
<feature type="compositionally biased region" description="Basic residues" evidence="6">
    <location>
        <begin position="522"/>
        <end position="531"/>
    </location>
</feature>
<dbReference type="NCBIfam" id="TIGR01557">
    <property type="entry name" value="myb_SHAQKYF"/>
    <property type="match status" value="1"/>
</dbReference>
<keyword evidence="11" id="KW-1185">Reference proteome</keyword>
<evidence type="ECO:0000256" key="5">
    <source>
        <dbReference type="ARBA" id="ARBA00023242"/>
    </source>
</evidence>
<feature type="compositionally biased region" description="Basic residues" evidence="6">
    <location>
        <begin position="182"/>
        <end position="192"/>
    </location>
</feature>
<evidence type="ECO:0000256" key="3">
    <source>
        <dbReference type="ARBA" id="ARBA00023125"/>
    </source>
</evidence>
<evidence type="ECO:0000313" key="11">
    <source>
        <dbReference type="Proteomes" id="UP000001876"/>
    </source>
</evidence>
<feature type="compositionally biased region" description="Polar residues" evidence="6">
    <location>
        <begin position="734"/>
        <end position="745"/>
    </location>
</feature>
<comment type="subcellular location">
    <subcellularLocation>
        <location evidence="1">Nucleus</location>
    </subcellularLocation>
</comment>
<dbReference type="InterPro" id="IPR017884">
    <property type="entry name" value="SANT_dom"/>
</dbReference>
<dbReference type="Proteomes" id="UP000001876">
    <property type="component" value="Unassembled WGS sequence"/>
</dbReference>
<evidence type="ECO:0000259" key="9">
    <source>
        <dbReference type="PROSITE" id="PS51294"/>
    </source>
</evidence>
<organism evidence="11">
    <name type="scientific">Micromonas pusilla (strain CCMP1545)</name>
    <name type="common">Picoplanktonic green alga</name>
    <dbReference type="NCBI Taxonomy" id="564608"/>
    <lineage>
        <taxon>Eukaryota</taxon>
        <taxon>Viridiplantae</taxon>
        <taxon>Chlorophyta</taxon>
        <taxon>Mamiellophyceae</taxon>
        <taxon>Mamiellales</taxon>
        <taxon>Mamiellaceae</taxon>
        <taxon>Micromonas</taxon>
    </lineage>
</organism>
<dbReference type="OMA" id="ERGANHH"/>
<dbReference type="RefSeq" id="XP_003062228.1">
    <property type="nucleotide sequence ID" value="XM_003062182.1"/>
</dbReference>
<feature type="compositionally biased region" description="Low complexity" evidence="6">
    <location>
        <begin position="9"/>
        <end position="18"/>
    </location>
</feature>
<keyword evidence="5" id="KW-0539">Nucleus</keyword>
<accession>C1N246</accession>
<evidence type="ECO:0000259" key="8">
    <source>
        <dbReference type="PROSITE" id="PS51293"/>
    </source>
</evidence>
<feature type="region of interest" description="Disordered" evidence="6">
    <location>
        <begin position="345"/>
        <end position="380"/>
    </location>
</feature>